<dbReference type="InterPro" id="IPR027417">
    <property type="entry name" value="P-loop_NTPase"/>
</dbReference>
<dbReference type="RefSeq" id="XP_044366660.1">
    <property type="nucleotide sequence ID" value="XM_044510725.1"/>
</dbReference>
<dbReference type="Gramene" id="TraesLDM4A03G02217010.1">
    <property type="protein sequence ID" value="TraesLDM4A03G02217010.1"/>
    <property type="gene ID" value="TraesLDM4A03G02217010"/>
</dbReference>
<dbReference type="SMR" id="A0A3B6I2Z6"/>
<keyword evidence="6" id="KW-0175">Coiled coil</keyword>
<dbReference type="Pfam" id="PF00931">
    <property type="entry name" value="NB-ARC"/>
    <property type="match status" value="1"/>
</dbReference>
<keyword evidence="12" id="KW-1185">Reference proteome</keyword>
<feature type="domain" description="Disease resistance R13L4/SHOC-2-like LRR" evidence="10">
    <location>
        <begin position="559"/>
        <end position="908"/>
    </location>
</feature>
<evidence type="ECO:0000256" key="2">
    <source>
        <dbReference type="ARBA" id="ARBA00022614"/>
    </source>
</evidence>
<dbReference type="Pfam" id="PF18052">
    <property type="entry name" value="Rx_N"/>
    <property type="match status" value="1"/>
</dbReference>
<dbReference type="InterPro" id="IPR041118">
    <property type="entry name" value="Rx_N"/>
</dbReference>
<dbReference type="GO" id="GO:0042742">
    <property type="term" value="P:defense response to bacterium"/>
    <property type="evidence" value="ECO:0007669"/>
    <property type="project" value="UniProtKB-ARBA"/>
</dbReference>
<dbReference type="GO" id="GO:0043531">
    <property type="term" value="F:ADP binding"/>
    <property type="evidence" value="ECO:0007669"/>
    <property type="project" value="InterPro"/>
</dbReference>
<dbReference type="InterPro" id="IPR036388">
    <property type="entry name" value="WH-like_DNA-bd_sf"/>
</dbReference>
<dbReference type="PANTHER" id="PTHR23155">
    <property type="entry name" value="DISEASE RESISTANCE PROTEIN RP"/>
    <property type="match status" value="1"/>
</dbReference>
<organism evidence="11">
    <name type="scientific">Triticum aestivum</name>
    <name type="common">Wheat</name>
    <dbReference type="NCBI Taxonomy" id="4565"/>
    <lineage>
        <taxon>Eukaryota</taxon>
        <taxon>Viridiplantae</taxon>
        <taxon>Streptophyta</taxon>
        <taxon>Embryophyta</taxon>
        <taxon>Tracheophyta</taxon>
        <taxon>Spermatophyta</taxon>
        <taxon>Magnoliopsida</taxon>
        <taxon>Liliopsida</taxon>
        <taxon>Poales</taxon>
        <taxon>Poaceae</taxon>
        <taxon>BOP clade</taxon>
        <taxon>Pooideae</taxon>
        <taxon>Triticodae</taxon>
        <taxon>Triticeae</taxon>
        <taxon>Triticinae</taxon>
        <taxon>Triticum</taxon>
    </lineage>
</organism>
<dbReference type="Gene3D" id="3.80.10.10">
    <property type="entry name" value="Ribonuclease Inhibitor"/>
    <property type="match status" value="1"/>
</dbReference>
<evidence type="ECO:0000259" key="7">
    <source>
        <dbReference type="Pfam" id="PF00931"/>
    </source>
</evidence>
<dbReference type="InterPro" id="IPR042197">
    <property type="entry name" value="Apaf_helical"/>
</dbReference>
<dbReference type="InterPro" id="IPR032675">
    <property type="entry name" value="LRR_dom_sf"/>
</dbReference>
<keyword evidence="3" id="KW-0677">Repeat</keyword>
<dbReference type="Gene3D" id="1.20.5.4130">
    <property type="match status" value="1"/>
</dbReference>
<sequence>MDLATGAMGSLLLKLGGLLTDEYKLQAGVKEDVQYLKRELTSMYAALRKVGDVPRDELDVQVQLWADDVRDLSYRMEDVVDKFLVRVEGPKASSAAADKPRKLKRLMEKMGDLFTKGRTRHQIADEVKGIKARVQEAADRRDRYKVHDVVASPAGSATVDPRLMSLYKDRKELVGIDEPLSNLTEMLTEGDTDVSRQLKIVSIVGFGGLGKTSLAKAVYDKLQWQFDCSAFVPVGLKSSVKKLLNDILFEIDKQKHQDSILSSWDERQLIDQLRRSLATKRYFIVIDDMWDTEAWEIIRCALVDNNCASRIVTTTRILEVATKTGEVYKLKPLSHDLAEELFHTRLFGGKNKGACHQPAEVYEKMLHKCGGAPLAIITMASLLVGKPVEFWSKVYNSIGFGNEDNKDVHNTRKILLFSYYDLPCYLRTCLLYMSIYPEEHLIEKDSLIWKWVAEGFIHEEAGVGLYEIGERYFNELINKSMIQPVDSHPYDRTITGYYDIITGCRIHDMVLDMICRLAKEENFVTALYNNEQQAYTVHDNVRRLAVGDKNCLANTCMPQVRSFNVLSTDVKLPSLSCFQVLRVLALEGDTSSEHDTTCLEHLGKLVHLRYLGLRNINISELPKEIGDLKFLQMLEMKDCNKLLKLPQSIGQLSQLKCLRVYADRFSMLQCLEDTALDWIRNLTSLEELCLLNVSESSNFVNDLGKLTELRKLCIVSLRLKSASLIKDWEESLAKLQKIQVIDIGWFIYKEEGDATYCREGYVPPRQLRVLHMQYKQPGLPIKISPSLQPNLSHLSLQVNVLDVEIFGRFPELVTLQLDVNTYHYDVTGAPGAFPKLRAFKTDGTPRFLGVMPNLEYLEFVVSVMDLNTKPDFGSLVNLPMLRRVVILVWYNFNEFDSEKAKDVVREAIFSGPSGFTFELKTY</sequence>
<dbReference type="Proteomes" id="UP000019116">
    <property type="component" value="Chromosome 4A"/>
</dbReference>
<reference evidence="11" key="1">
    <citation type="submission" date="2018-08" db="EMBL/GenBank/DDBJ databases">
        <authorList>
            <person name="Rossello M."/>
        </authorList>
    </citation>
    <scope>NUCLEOTIDE SEQUENCE [LARGE SCALE GENOMIC DNA]</scope>
    <source>
        <strain evidence="11">cv. Chinese Spring</strain>
    </source>
</reference>
<comment type="similarity">
    <text evidence="1">Belongs to the disease resistance NB-LRR family.</text>
</comment>
<dbReference type="SUPFAM" id="SSF52058">
    <property type="entry name" value="L domain-like"/>
    <property type="match status" value="1"/>
</dbReference>
<dbReference type="PRINTS" id="PR00364">
    <property type="entry name" value="DISEASERSIST"/>
</dbReference>
<evidence type="ECO:0000256" key="4">
    <source>
        <dbReference type="ARBA" id="ARBA00022741"/>
    </source>
</evidence>
<dbReference type="Gramene" id="TraesSTA4A03G02214050.1">
    <property type="protein sequence ID" value="TraesSTA4A03G02214050.1"/>
    <property type="gene ID" value="TraesSTA4A03G02214050"/>
</dbReference>
<accession>A0A3B6I2Z6</accession>
<proteinExistence type="inferred from homology"/>
<keyword evidence="2" id="KW-0433">Leucine-rich repeat</keyword>
<dbReference type="GeneID" id="123088521"/>
<evidence type="ECO:0000256" key="3">
    <source>
        <dbReference type="ARBA" id="ARBA00022737"/>
    </source>
</evidence>
<evidence type="ECO:0000313" key="12">
    <source>
        <dbReference type="Proteomes" id="UP000019116"/>
    </source>
</evidence>
<dbReference type="InterPro" id="IPR002182">
    <property type="entry name" value="NB-ARC"/>
</dbReference>
<dbReference type="InterPro" id="IPR055414">
    <property type="entry name" value="LRR_R13L4/SHOC2-like"/>
</dbReference>
<feature type="domain" description="Disease resistance N-terminal" evidence="8">
    <location>
        <begin position="7"/>
        <end position="93"/>
    </location>
</feature>
<dbReference type="Gene3D" id="1.10.10.10">
    <property type="entry name" value="Winged helix-like DNA-binding domain superfamily/Winged helix DNA-binding domain"/>
    <property type="match status" value="1"/>
</dbReference>
<evidence type="ECO:0000256" key="1">
    <source>
        <dbReference type="ARBA" id="ARBA00008894"/>
    </source>
</evidence>
<dbReference type="AlphaFoldDB" id="A0A3B6I2Z6"/>
<dbReference type="SUPFAM" id="SSF52540">
    <property type="entry name" value="P-loop containing nucleoside triphosphate hydrolases"/>
    <property type="match status" value="1"/>
</dbReference>
<evidence type="ECO:0000259" key="10">
    <source>
        <dbReference type="Pfam" id="PF23598"/>
    </source>
</evidence>
<evidence type="ECO:0000313" key="11">
    <source>
        <dbReference type="EnsemblPlants" id="TraesCS4A02G474900.1"/>
    </source>
</evidence>
<dbReference type="Gramene" id="TraesJAG4A03G02216950.1">
    <property type="protein sequence ID" value="TraesJAG4A03G02216950.1"/>
    <property type="gene ID" value="TraesJAG4A03G02216950"/>
</dbReference>
<dbReference type="InterPro" id="IPR038005">
    <property type="entry name" value="RX-like_CC"/>
</dbReference>
<keyword evidence="5" id="KW-0611">Plant defense</keyword>
<protein>
    <submittedName>
        <fullName evidence="11">Uncharacterized protein</fullName>
    </submittedName>
</protein>
<dbReference type="EnsemblPlants" id="TraesCS4A02G474900.1">
    <property type="protein sequence ID" value="TraesCS4A02G474900.1"/>
    <property type="gene ID" value="TraesCS4A02G474900"/>
</dbReference>
<feature type="domain" description="Disease resistance protein winged helix" evidence="9">
    <location>
        <begin position="435"/>
        <end position="514"/>
    </location>
</feature>
<dbReference type="GO" id="GO:0002758">
    <property type="term" value="P:innate immune response-activating signaling pathway"/>
    <property type="evidence" value="ECO:0007669"/>
    <property type="project" value="UniProtKB-ARBA"/>
</dbReference>
<dbReference type="Gramene" id="TraesCS4A03G1197200.1">
    <property type="protein sequence ID" value="TraesCS4A03G1197200.1.CDS"/>
    <property type="gene ID" value="TraesCS4A03G1197200"/>
</dbReference>
<keyword evidence="4" id="KW-0547">Nucleotide-binding</keyword>
<dbReference type="CDD" id="cd14798">
    <property type="entry name" value="RX-CC_like"/>
    <property type="match status" value="1"/>
</dbReference>
<reference evidence="11" key="2">
    <citation type="submission" date="2018-10" db="UniProtKB">
        <authorList>
            <consortium name="EnsemblPlants"/>
        </authorList>
    </citation>
    <scope>IDENTIFICATION</scope>
</reference>
<name>A0A3B6I2Z6_WHEAT</name>
<evidence type="ECO:0000259" key="9">
    <source>
        <dbReference type="Pfam" id="PF23559"/>
    </source>
</evidence>
<dbReference type="Pfam" id="PF23598">
    <property type="entry name" value="LRR_14"/>
    <property type="match status" value="1"/>
</dbReference>
<evidence type="ECO:0000256" key="6">
    <source>
        <dbReference type="ARBA" id="ARBA00023054"/>
    </source>
</evidence>
<dbReference type="InterPro" id="IPR044974">
    <property type="entry name" value="Disease_R_plants"/>
</dbReference>
<dbReference type="Gene3D" id="1.10.8.430">
    <property type="entry name" value="Helical domain of apoptotic protease-activating factors"/>
    <property type="match status" value="1"/>
</dbReference>
<dbReference type="Gene3D" id="3.40.50.300">
    <property type="entry name" value="P-loop containing nucleotide triphosphate hydrolases"/>
    <property type="match status" value="1"/>
</dbReference>
<dbReference type="Gramene" id="TraesCS4A02G474900.1">
    <property type="protein sequence ID" value="TraesCS4A02G474900.1"/>
    <property type="gene ID" value="TraesCS4A02G474900"/>
</dbReference>
<dbReference type="Pfam" id="PF23559">
    <property type="entry name" value="WHD_DRP"/>
    <property type="match status" value="1"/>
</dbReference>
<dbReference type="FunFam" id="1.10.10.10:FF:000322">
    <property type="entry name" value="Probable disease resistance protein At1g63360"/>
    <property type="match status" value="1"/>
</dbReference>
<dbReference type="GO" id="GO:0009626">
    <property type="term" value="P:plant-type hypersensitive response"/>
    <property type="evidence" value="ECO:0007669"/>
    <property type="project" value="UniProtKB-ARBA"/>
</dbReference>
<dbReference type="InterPro" id="IPR058922">
    <property type="entry name" value="WHD_DRP"/>
</dbReference>
<feature type="domain" description="NB-ARC" evidence="7">
    <location>
        <begin position="183"/>
        <end position="345"/>
    </location>
</feature>
<dbReference type="OrthoDB" id="693948at2759"/>
<dbReference type="Gramene" id="TraesWEE_scaffold_001337_01G000200.1">
    <property type="protein sequence ID" value="TraesWEE_scaffold_001337_01G000200.1"/>
    <property type="gene ID" value="TraesWEE_scaffold_001337_01G000200"/>
</dbReference>
<gene>
    <name evidence="11" type="primary">LOC123088521</name>
</gene>
<dbReference type="PANTHER" id="PTHR23155:SF1181">
    <property type="entry name" value="OS08G0170200 PROTEIN"/>
    <property type="match status" value="1"/>
</dbReference>
<dbReference type="STRING" id="4565.A0A3B6I2Z6"/>
<evidence type="ECO:0000259" key="8">
    <source>
        <dbReference type="Pfam" id="PF18052"/>
    </source>
</evidence>
<evidence type="ECO:0000256" key="5">
    <source>
        <dbReference type="ARBA" id="ARBA00022821"/>
    </source>
</evidence>